<name>A0ABN8S1L2_9CNID</name>
<feature type="compositionally biased region" description="Polar residues" evidence="1">
    <location>
        <begin position="487"/>
        <end position="500"/>
    </location>
</feature>
<feature type="transmembrane region" description="Helical" evidence="2">
    <location>
        <begin position="51"/>
        <end position="71"/>
    </location>
</feature>
<dbReference type="PANTHER" id="PTHR11319:SF35">
    <property type="entry name" value="OUTER MEMBRANE PROTEIN PMPC-RELATED"/>
    <property type="match status" value="1"/>
</dbReference>
<keyword evidence="4" id="KW-1185">Reference proteome</keyword>
<accession>A0ABN8S1L2</accession>
<evidence type="ECO:0000313" key="4">
    <source>
        <dbReference type="Proteomes" id="UP001159427"/>
    </source>
</evidence>
<feature type="transmembrane region" description="Helical" evidence="2">
    <location>
        <begin position="377"/>
        <end position="397"/>
    </location>
</feature>
<feature type="transmembrane region" description="Helical" evidence="2">
    <location>
        <begin position="219"/>
        <end position="240"/>
    </location>
</feature>
<dbReference type="Proteomes" id="UP001159427">
    <property type="component" value="Unassembled WGS sequence"/>
</dbReference>
<evidence type="ECO:0000256" key="1">
    <source>
        <dbReference type="SAM" id="MobiDB-lite"/>
    </source>
</evidence>
<feature type="compositionally biased region" description="Basic and acidic residues" evidence="1">
    <location>
        <begin position="469"/>
        <end position="481"/>
    </location>
</feature>
<keyword evidence="2" id="KW-0812">Transmembrane</keyword>
<reference evidence="3 4" key="1">
    <citation type="submission" date="2022-05" db="EMBL/GenBank/DDBJ databases">
        <authorList>
            <consortium name="Genoscope - CEA"/>
            <person name="William W."/>
        </authorList>
    </citation>
    <scope>NUCLEOTIDE SEQUENCE [LARGE SCALE GENOMIC DNA]</scope>
</reference>
<feature type="region of interest" description="Disordered" evidence="1">
    <location>
        <begin position="469"/>
        <end position="509"/>
    </location>
</feature>
<feature type="transmembrane region" description="Helical" evidence="2">
    <location>
        <begin position="337"/>
        <end position="357"/>
    </location>
</feature>
<keyword evidence="2" id="KW-0472">Membrane</keyword>
<dbReference type="EMBL" id="CALNXI010002211">
    <property type="protein sequence ID" value="CAH3184739.1"/>
    <property type="molecule type" value="Genomic_DNA"/>
</dbReference>
<protein>
    <submittedName>
        <fullName evidence="3">Uncharacterized protein</fullName>
    </submittedName>
</protein>
<feature type="transmembrane region" description="Helical" evidence="2">
    <location>
        <begin position="307"/>
        <end position="325"/>
    </location>
</feature>
<evidence type="ECO:0000313" key="3">
    <source>
        <dbReference type="EMBL" id="CAH3184739.1"/>
    </source>
</evidence>
<organism evidence="3 4">
    <name type="scientific">Porites evermanni</name>
    <dbReference type="NCBI Taxonomy" id="104178"/>
    <lineage>
        <taxon>Eukaryota</taxon>
        <taxon>Metazoa</taxon>
        <taxon>Cnidaria</taxon>
        <taxon>Anthozoa</taxon>
        <taxon>Hexacorallia</taxon>
        <taxon>Scleractinia</taxon>
        <taxon>Fungiina</taxon>
        <taxon>Poritidae</taxon>
        <taxon>Porites</taxon>
    </lineage>
</organism>
<keyword evidence="2" id="KW-1133">Transmembrane helix</keyword>
<feature type="transmembrane region" description="Helical" evidence="2">
    <location>
        <begin position="112"/>
        <end position="135"/>
    </location>
</feature>
<proteinExistence type="predicted"/>
<evidence type="ECO:0000256" key="2">
    <source>
        <dbReference type="SAM" id="Phobius"/>
    </source>
</evidence>
<gene>
    <name evidence="3" type="ORF">PEVE_00015691</name>
</gene>
<comment type="caution">
    <text evidence="3">The sequence shown here is derived from an EMBL/GenBank/DDBJ whole genome shotgun (WGS) entry which is preliminary data.</text>
</comment>
<dbReference type="PANTHER" id="PTHR11319">
    <property type="entry name" value="G PROTEIN-COUPLED RECEPTOR-RELATED"/>
    <property type="match status" value="1"/>
</dbReference>
<sequence>MQAVPDKRLDDWTACNYGGNMLLVVVVVWRSKKNSKKGGGRSFIDIVLGRIKVIIGFYQVTFGIMEAFSYIKWPKTLSTIGKYSEVVQVNVLQIAPLHCVIPSLEFDAFGSLFAVMSLNGAAVIVALVTFGLVTITSTRHVLNEEEKLKKKEHIKAVVKGNLFFFLYVTYLNTCLKTALVVPLACHKICVDEKDKRCEEYLKADYSINCNGKRYNRLVFAGYCSIGYVIVLPVAALMAIWKRKGAMRKTEDETTDTDNFQDPGTEHSGLRFLYENYSPRCWYWELVETFRKVTLTSGLILVGGESRAYIGLALVLSGLYGMYFALKEPIIDPFENKLMLTSLAVTFVNLGIGAVSTIPKEGIPSSVDPVLDTLVFNSLVFVANSLVIGLLVVQYLAYTYNYVKEWRKNPQLSLSCCLALLLPLNDLQGELRGLTGRNILKQQVQTGRVDMPSIAKTLKESGAVDITLEDHDANRQQEKESNEIVDEQGSSTLVQISTSELSRGKHDTKL</sequence>